<evidence type="ECO:0000256" key="17">
    <source>
        <dbReference type="ARBA" id="ARBA00031520"/>
    </source>
</evidence>
<keyword evidence="9" id="KW-0963">Cytoplasm</keyword>
<dbReference type="CDD" id="cd13630">
    <property type="entry name" value="PBP2_PDT_1"/>
    <property type="match status" value="1"/>
</dbReference>
<evidence type="ECO:0000256" key="6">
    <source>
        <dbReference type="ARBA" id="ARBA00012404"/>
    </source>
</evidence>
<comment type="caution">
    <text evidence="22">The sequence shown here is derived from an EMBL/GenBank/DDBJ whole genome shotgun (WGS) entry which is preliminary data.</text>
</comment>
<dbReference type="PROSITE" id="PS51168">
    <property type="entry name" value="CHORISMATE_MUT_2"/>
    <property type="match status" value="1"/>
</dbReference>
<proteinExistence type="predicted"/>
<dbReference type="PIRSF" id="PIRSF001500">
    <property type="entry name" value="Chor_mut_pdt_Ppr"/>
    <property type="match status" value="1"/>
</dbReference>
<dbReference type="InterPro" id="IPR036979">
    <property type="entry name" value="CM_dom_sf"/>
</dbReference>
<comment type="catalytic activity">
    <reaction evidence="18">
        <text>prephenate + H(+) = 3-phenylpyruvate + CO2 + H2O</text>
        <dbReference type="Rhea" id="RHEA:21648"/>
        <dbReference type="ChEBI" id="CHEBI:15377"/>
        <dbReference type="ChEBI" id="CHEBI:15378"/>
        <dbReference type="ChEBI" id="CHEBI:16526"/>
        <dbReference type="ChEBI" id="CHEBI:18005"/>
        <dbReference type="ChEBI" id="CHEBI:29934"/>
        <dbReference type="EC" id="4.2.1.51"/>
    </reaction>
</comment>
<keyword evidence="23" id="KW-1185">Reference proteome</keyword>
<dbReference type="Proteomes" id="UP000292136">
    <property type="component" value="Unassembled WGS sequence"/>
</dbReference>
<evidence type="ECO:0000256" key="13">
    <source>
        <dbReference type="ARBA" id="ARBA00023235"/>
    </source>
</evidence>
<dbReference type="InterPro" id="IPR001086">
    <property type="entry name" value="Preph_deHydtase"/>
</dbReference>
<accession>A0ABY0IP46</accession>
<dbReference type="Pfam" id="PF01817">
    <property type="entry name" value="CM_2"/>
    <property type="match status" value="1"/>
</dbReference>
<comment type="function">
    <text evidence="2">Catalyzes the Claisen rearrangement of chorismate to prephenate and the decarboxylation/dehydration of prephenate to phenylpyruvate.</text>
</comment>
<gene>
    <name evidence="22" type="ORF">EV678_0137</name>
</gene>
<dbReference type="Pfam" id="PF00800">
    <property type="entry name" value="PDT"/>
    <property type="match status" value="1"/>
</dbReference>
<dbReference type="SUPFAM" id="SSF53850">
    <property type="entry name" value="Periplasmic binding protein-like II"/>
    <property type="match status" value="1"/>
</dbReference>
<dbReference type="InterPro" id="IPR002912">
    <property type="entry name" value="ACT_dom"/>
</dbReference>
<dbReference type="InterPro" id="IPR036263">
    <property type="entry name" value="Chorismate_II_sf"/>
</dbReference>
<dbReference type="PROSITE" id="PS51171">
    <property type="entry name" value="PREPHENATE_DEHYDR_3"/>
    <property type="match status" value="1"/>
</dbReference>
<dbReference type="InterPro" id="IPR018528">
    <property type="entry name" value="Preph_deHydtase_CS"/>
</dbReference>
<dbReference type="InterPro" id="IPR045865">
    <property type="entry name" value="ACT-like_dom_sf"/>
</dbReference>
<comment type="subcellular location">
    <subcellularLocation>
        <location evidence="3">Cytoplasm</location>
    </subcellularLocation>
</comment>
<evidence type="ECO:0000256" key="5">
    <source>
        <dbReference type="ARBA" id="ARBA00004817"/>
    </source>
</evidence>
<evidence type="ECO:0000256" key="14">
    <source>
        <dbReference type="ARBA" id="ARBA00023239"/>
    </source>
</evidence>
<dbReference type="InterPro" id="IPR010957">
    <property type="entry name" value="G/b/e-P-prot_chorismate_mutase"/>
</dbReference>
<evidence type="ECO:0000256" key="16">
    <source>
        <dbReference type="ARBA" id="ARBA00031175"/>
    </source>
</evidence>
<dbReference type="PROSITE" id="PS00857">
    <property type="entry name" value="PREPHENATE_DEHYDR_1"/>
    <property type="match status" value="1"/>
</dbReference>
<dbReference type="RefSeq" id="WP_205230918.1">
    <property type="nucleotide sequence ID" value="NZ_SHKM01000001.1"/>
</dbReference>
<dbReference type="Gene3D" id="3.40.190.10">
    <property type="entry name" value="Periplasmic binding protein-like II"/>
    <property type="match status" value="2"/>
</dbReference>
<evidence type="ECO:0000313" key="22">
    <source>
        <dbReference type="EMBL" id="RZT89355.1"/>
    </source>
</evidence>
<dbReference type="InterPro" id="IPR002701">
    <property type="entry name" value="CM_II_prokaryot"/>
</dbReference>
<evidence type="ECO:0000256" key="9">
    <source>
        <dbReference type="ARBA" id="ARBA00022490"/>
    </source>
</evidence>
<dbReference type="Gene3D" id="3.30.70.260">
    <property type="match status" value="1"/>
</dbReference>
<dbReference type="SUPFAM" id="SSF48600">
    <property type="entry name" value="Chorismate mutase II"/>
    <property type="match status" value="1"/>
</dbReference>
<dbReference type="InterPro" id="IPR008242">
    <property type="entry name" value="Chor_mutase/pphenate_deHydtase"/>
</dbReference>
<keyword evidence="10" id="KW-0028">Amino-acid biosynthesis</keyword>
<dbReference type="PANTHER" id="PTHR21022:SF19">
    <property type="entry name" value="PREPHENATE DEHYDRATASE-RELATED"/>
    <property type="match status" value="1"/>
</dbReference>
<dbReference type="EC" id="4.2.1.51" evidence="7"/>
<evidence type="ECO:0000256" key="8">
    <source>
        <dbReference type="ARBA" id="ARBA00014401"/>
    </source>
</evidence>
<evidence type="ECO:0000259" key="20">
    <source>
        <dbReference type="PROSITE" id="PS51171"/>
    </source>
</evidence>
<dbReference type="NCBIfam" id="NF008865">
    <property type="entry name" value="PRK11898.1"/>
    <property type="match status" value="1"/>
</dbReference>
<feature type="domain" description="Chorismate mutase" evidence="19">
    <location>
        <begin position="12"/>
        <end position="104"/>
    </location>
</feature>
<reference evidence="22 23" key="1">
    <citation type="submission" date="2019-02" db="EMBL/GenBank/DDBJ databases">
        <title>Genomic Encyclopedia of Type Strains, Phase IV (KMG-IV): sequencing the most valuable type-strain genomes for metagenomic binning, comparative biology and taxonomic classification.</title>
        <authorList>
            <person name="Goeker M."/>
        </authorList>
    </citation>
    <scope>NUCLEOTIDE SEQUENCE [LARGE SCALE GENOMIC DNA]</scope>
    <source>
        <strain evidence="22 23">DSM 21223</strain>
    </source>
</reference>
<dbReference type="NCBIfam" id="TIGR01807">
    <property type="entry name" value="CM_P2"/>
    <property type="match status" value="1"/>
</dbReference>
<comment type="catalytic activity">
    <reaction evidence="1">
        <text>chorismate = prephenate</text>
        <dbReference type="Rhea" id="RHEA:13897"/>
        <dbReference type="ChEBI" id="CHEBI:29748"/>
        <dbReference type="ChEBI" id="CHEBI:29934"/>
        <dbReference type="EC" id="5.4.99.5"/>
    </reaction>
</comment>
<evidence type="ECO:0000259" key="19">
    <source>
        <dbReference type="PROSITE" id="PS51168"/>
    </source>
</evidence>
<keyword evidence="13" id="KW-0413">Isomerase</keyword>
<evidence type="ECO:0000256" key="3">
    <source>
        <dbReference type="ARBA" id="ARBA00004496"/>
    </source>
</evidence>
<evidence type="ECO:0000256" key="2">
    <source>
        <dbReference type="ARBA" id="ARBA00002364"/>
    </source>
</evidence>
<evidence type="ECO:0000259" key="21">
    <source>
        <dbReference type="PROSITE" id="PS51671"/>
    </source>
</evidence>
<dbReference type="Pfam" id="PF01842">
    <property type="entry name" value="ACT"/>
    <property type="match status" value="1"/>
</dbReference>
<protein>
    <recommendedName>
        <fullName evidence="8">Bifunctional chorismate mutase/prephenate dehydratase</fullName>
        <ecNumber evidence="7">4.2.1.51</ecNumber>
        <ecNumber evidence="6">5.4.99.5</ecNumber>
    </recommendedName>
    <alternativeName>
        <fullName evidence="17">Chorismate mutase-prephenate dehydratase</fullName>
    </alternativeName>
    <alternativeName>
        <fullName evidence="16">p-protein</fullName>
    </alternativeName>
</protein>
<dbReference type="SMART" id="SM00830">
    <property type="entry name" value="CM_2"/>
    <property type="match status" value="1"/>
</dbReference>
<evidence type="ECO:0000256" key="15">
    <source>
        <dbReference type="ARBA" id="ARBA00023268"/>
    </source>
</evidence>
<name>A0ABY0IP46_9RHOO</name>
<evidence type="ECO:0000256" key="1">
    <source>
        <dbReference type="ARBA" id="ARBA00000824"/>
    </source>
</evidence>
<dbReference type="Gene3D" id="1.20.59.10">
    <property type="entry name" value="Chorismate mutase"/>
    <property type="match status" value="1"/>
</dbReference>
<evidence type="ECO:0000313" key="23">
    <source>
        <dbReference type="Proteomes" id="UP000292136"/>
    </source>
</evidence>
<dbReference type="EC" id="5.4.99.5" evidence="6"/>
<dbReference type="PROSITE" id="PS00858">
    <property type="entry name" value="PREPHENATE_DEHYDR_2"/>
    <property type="match status" value="1"/>
</dbReference>
<evidence type="ECO:0000256" key="7">
    <source>
        <dbReference type="ARBA" id="ARBA00013147"/>
    </source>
</evidence>
<evidence type="ECO:0000256" key="18">
    <source>
        <dbReference type="ARBA" id="ARBA00047848"/>
    </source>
</evidence>
<evidence type="ECO:0000256" key="10">
    <source>
        <dbReference type="ARBA" id="ARBA00022605"/>
    </source>
</evidence>
<organism evidence="22 23">
    <name type="scientific">Azospira oryzae</name>
    <dbReference type="NCBI Taxonomy" id="146939"/>
    <lineage>
        <taxon>Bacteria</taxon>
        <taxon>Pseudomonadati</taxon>
        <taxon>Pseudomonadota</taxon>
        <taxon>Betaproteobacteria</taxon>
        <taxon>Rhodocyclales</taxon>
        <taxon>Rhodocyclaceae</taxon>
        <taxon>Azospira</taxon>
    </lineage>
</organism>
<dbReference type="EMBL" id="SHKM01000001">
    <property type="protein sequence ID" value="RZT89355.1"/>
    <property type="molecule type" value="Genomic_DNA"/>
</dbReference>
<evidence type="ECO:0000256" key="4">
    <source>
        <dbReference type="ARBA" id="ARBA00004741"/>
    </source>
</evidence>
<dbReference type="PANTHER" id="PTHR21022">
    <property type="entry name" value="PREPHENATE DEHYDRATASE P PROTEIN"/>
    <property type="match status" value="1"/>
</dbReference>
<evidence type="ECO:0000256" key="11">
    <source>
        <dbReference type="ARBA" id="ARBA00023141"/>
    </source>
</evidence>
<keyword evidence="15" id="KW-0511">Multifunctional enzyme</keyword>
<feature type="domain" description="ACT" evidence="21">
    <location>
        <begin position="293"/>
        <end position="370"/>
    </location>
</feature>
<feature type="domain" description="Prephenate dehydratase" evidence="20">
    <location>
        <begin position="104"/>
        <end position="279"/>
    </location>
</feature>
<sequence>MSDRQNSDNGKDSLLAELSVVRTDIDAIDAQLLDLLNRRARCAQQVGEIKARHGDAGFIYRPEREAQVLRRIQDMNQGPLSSESVTWFFREVMSACLSLEQPLGIAFLGPLGTFSESASTKHFGHAARLLPQASIDDVFREVEAGHANYGVAPVENSTEGAVGRTLDLLLGTSLKICGEVVLRIHQHLLTKAPSLDRVTKVYSHAQSLAQCHEWLNRHLPNVPRISVGSNAQAAQMAAQEEGAAAIAGEAAADRYDLPRLAESIEDEPNNTTRFVVLGRHDAGPSTAGKDKTSLIMSIPNNTGALHTLLVPFADAGVSLTRLESRPARHTLWEYVFFVDVDGHRDEPRVKAALDELARRAAYLKVLGSYPVAVY</sequence>
<evidence type="ECO:0000256" key="12">
    <source>
        <dbReference type="ARBA" id="ARBA00023222"/>
    </source>
</evidence>
<dbReference type="PROSITE" id="PS51671">
    <property type="entry name" value="ACT"/>
    <property type="match status" value="1"/>
</dbReference>
<keyword evidence="11" id="KW-0057">Aromatic amino acid biosynthesis</keyword>
<dbReference type="SUPFAM" id="SSF55021">
    <property type="entry name" value="ACT-like"/>
    <property type="match status" value="1"/>
</dbReference>
<dbReference type="CDD" id="cd04905">
    <property type="entry name" value="ACT_CM-PDT"/>
    <property type="match status" value="1"/>
</dbReference>
<comment type="pathway">
    <text evidence="4">Amino-acid biosynthesis; L-phenylalanine biosynthesis; phenylpyruvate from prephenate: step 1/1.</text>
</comment>
<keyword evidence="12" id="KW-0584">Phenylalanine biosynthesis</keyword>
<comment type="pathway">
    <text evidence="5">Metabolic intermediate biosynthesis; prephenate biosynthesis; prephenate from chorismate: step 1/1.</text>
</comment>
<keyword evidence="14" id="KW-0456">Lyase</keyword>